<evidence type="ECO:0000259" key="8">
    <source>
        <dbReference type="PROSITE" id="PS51779"/>
    </source>
</evidence>
<dbReference type="Gene3D" id="3.10.20.310">
    <property type="entry name" value="membrane protein fhac"/>
    <property type="match status" value="1"/>
</dbReference>
<dbReference type="PANTHER" id="PTHR35851:SF1">
    <property type="entry name" value="CELL DIVISION PROTEIN FTSQ"/>
    <property type="match status" value="1"/>
</dbReference>
<keyword evidence="5" id="KW-1133">Transmembrane helix</keyword>
<evidence type="ECO:0000256" key="5">
    <source>
        <dbReference type="ARBA" id="ARBA00022989"/>
    </source>
</evidence>
<protein>
    <recommendedName>
        <fullName evidence="8">POTRA domain-containing protein</fullName>
    </recommendedName>
</protein>
<organism evidence="9">
    <name type="scientific">marine metagenome</name>
    <dbReference type="NCBI Taxonomy" id="408172"/>
    <lineage>
        <taxon>unclassified sequences</taxon>
        <taxon>metagenomes</taxon>
        <taxon>ecological metagenomes</taxon>
    </lineage>
</organism>
<keyword evidence="6" id="KW-0472">Membrane</keyword>
<keyword evidence="2" id="KW-1003">Cell membrane</keyword>
<name>A0A381R4M9_9ZZZZ</name>
<dbReference type="GO" id="GO:0016020">
    <property type="term" value="C:membrane"/>
    <property type="evidence" value="ECO:0007669"/>
    <property type="project" value="UniProtKB-SubCell"/>
</dbReference>
<keyword evidence="3" id="KW-0132">Cell division</keyword>
<evidence type="ECO:0000256" key="7">
    <source>
        <dbReference type="ARBA" id="ARBA00023306"/>
    </source>
</evidence>
<dbReference type="InterPro" id="IPR013685">
    <property type="entry name" value="POTRA_FtsQ_type"/>
</dbReference>
<accession>A0A381R4M9</accession>
<evidence type="ECO:0000256" key="2">
    <source>
        <dbReference type="ARBA" id="ARBA00022475"/>
    </source>
</evidence>
<evidence type="ECO:0000256" key="3">
    <source>
        <dbReference type="ARBA" id="ARBA00022618"/>
    </source>
</evidence>
<dbReference type="GO" id="GO:0090529">
    <property type="term" value="P:cell septum assembly"/>
    <property type="evidence" value="ECO:0007669"/>
    <property type="project" value="InterPro"/>
</dbReference>
<dbReference type="PANTHER" id="PTHR35851">
    <property type="entry name" value="CELL DIVISION PROTEIN FTSQ"/>
    <property type="match status" value="1"/>
</dbReference>
<proteinExistence type="predicted"/>
<evidence type="ECO:0000313" key="9">
    <source>
        <dbReference type="EMBL" id="SUZ86705.1"/>
    </source>
</evidence>
<dbReference type="PROSITE" id="PS51779">
    <property type="entry name" value="POTRA"/>
    <property type="match status" value="1"/>
</dbReference>
<dbReference type="InterPro" id="IPR026579">
    <property type="entry name" value="FtsQ"/>
</dbReference>
<evidence type="ECO:0000256" key="6">
    <source>
        <dbReference type="ARBA" id="ARBA00023136"/>
    </source>
</evidence>
<reference evidence="9" key="1">
    <citation type="submission" date="2018-05" db="EMBL/GenBank/DDBJ databases">
        <authorList>
            <person name="Lanie J.A."/>
            <person name="Ng W.-L."/>
            <person name="Kazmierczak K.M."/>
            <person name="Andrzejewski T.M."/>
            <person name="Davidsen T.M."/>
            <person name="Wayne K.J."/>
            <person name="Tettelin H."/>
            <person name="Glass J.I."/>
            <person name="Rusch D."/>
            <person name="Podicherti R."/>
            <person name="Tsui H.-C.T."/>
            <person name="Winkler M.E."/>
        </authorList>
    </citation>
    <scope>NUCLEOTIDE SEQUENCE</scope>
</reference>
<sequence length="247" mass="26658">MAGGVALAVAWLPDALAELELFRAREYKVVGTRLLEEKQVLAAAAISPFLSVFDDLTPIEQRLAQHPLVRRAHVTTELPATLVVTIEERVPVGFVVSPVLEPVDRDGEVLPLDPVEQGLDLPVLIGAGGAAALSPSQRRILAMEAGRLASDDPTFLATVSEIAIDARGDVTAVVTELVSGDLLLRFRPPLSHRRLHDGLTVLEDAIHRRPDQRAAVLDLRFEDQVVVGYAEQGTGLRAEVSAPRSDQ</sequence>
<feature type="domain" description="POTRA" evidence="8">
    <location>
        <begin position="22"/>
        <end position="89"/>
    </location>
</feature>
<evidence type="ECO:0000256" key="1">
    <source>
        <dbReference type="ARBA" id="ARBA00004370"/>
    </source>
</evidence>
<keyword evidence="4" id="KW-0812">Transmembrane</keyword>
<dbReference type="AlphaFoldDB" id="A0A381R4M9"/>
<comment type="subcellular location">
    <subcellularLocation>
        <location evidence="1">Membrane</location>
    </subcellularLocation>
</comment>
<keyword evidence="7" id="KW-0131">Cell cycle</keyword>
<dbReference type="Pfam" id="PF08478">
    <property type="entry name" value="POTRA_1"/>
    <property type="match status" value="1"/>
</dbReference>
<dbReference type="EMBL" id="UINC01001694">
    <property type="protein sequence ID" value="SUZ86705.1"/>
    <property type="molecule type" value="Genomic_DNA"/>
</dbReference>
<dbReference type="InterPro" id="IPR034746">
    <property type="entry name" value="POTRA"/>
</dbReference>
<evidence type="ECO:0000256" key="4">
    <source>
        <dbReference type="ARBA" id="ARBA00022692"/>
    </source>
</evidence>
<gene>
    <name evidence="9" type="ORF">METZ01_LOCUS39559</name>
</gene>